<comment type="catalytic activity">
    <reaction evidence="11">
        <text>tRNA(Thr) + L-threonine + ATP = L-threonyl-tRNA(Thr) + AMP + diphosphate + H(+)</text>
        <dbReference type="Rhea" id="RHEA:24624"/>
        <dbReference type="Rhea" id="RHEA-COMP:9670"/>
        <dbReference type="Rhea" id="RHEA-COMP:9704"/>
        <dbReference type="ChEBI" id="CHEBI:15378"/>
        <dbReference type="ChEBI" id="CHEBI:30616"/>
        <dbReference type="ChEBI" id="CHEBI:33019"/>
        <dbReference type="ChEBI" id="CHEBI:57926"/>
        <dbReference type="ChEBI" id="CHEBI:78442"/>
        <dbReference type="ChEBI" id="CHEBI:78534"/>
        <dbReference type="ChEBI" id="CHEBI:456215"/>
        <dbReference type="EC" id="6.1.1.3"/>
    </reaction>
</comment>
<keyword evidence="6" id="KW-0547">Nucleotide-binding</keyword>
<dbReference type="AlphaFoldDB" id="A0A8H3IYZ8"/>
<dbReference type="GO" id="GO:0005739">
    <property type="term" value="C:mitochondrion"/>
    <property type="evidence" value="ECO:0007669"/>
    <property type="project" value="TreeGrafter"/>
</dbReference>
<dbReference type="Gene3D" id="3.30.930.10">
    <property type="entry name" value="Bira Bifunctional Protein, Domain 2"/>
    <property type="match status" value="1"/>
</dbReference>
<dbReference type="InterPro" id="IPR045864">
    <property type="entry name" value="aa-tRNA-synth_II/BPL/LPL"/>
</dbReference>
<evidence type="ECO:0000256" key="11">
    <source>
        <dbReference type="ARBA" id="ARBA00049515"/>
    </source>
</evidence>
<dbReference type="InterPro" id="IPR004154">
    <property type="entry name" value="Anticodon-bd"/>
</dbReference>
<feature type="region of interest" description="Disordered" evidence="13">
    <location>
        <begin position="658"/>
        <end position="690"/>
    </location>
</feature>
<comment type="similarity">
    <text evidence="2">Belongs to the class-II aminoacyl-tRNA synthetase family.</text>
</comment>
<keyword evidence="7" id="KW-0067">ATP-binding</keyword>
<dbReference type="Gene3D" id="3.40.50.800">
    <property type="entry name" value="Anticodon-binding domain"/>
    <property type="match status" value="1"/>
</dbReference>
<dbReference type="FunFam" id="3.40.50.800:FF:000003">
    <property type="entry name" value="Threonine--tRNA ligase 2, cytoplasmic"/>
    <property type="match status" value="1"/>
</dbReference>
<dbReference type="SUPFAM" id="SSF55186">
    <property type="entry name" value="ThrRS/AlaRS common domain"/>
    <property type="match status" value="1"/>
</dbReference>
<dbReference type="OrthoDB" id="5423599at2759"/>
<comment type="caution">
    <text evidence="16">The sequence shown here is derived from an EMBL/GenBank/DDBJ whole genome shotgun (WGS) entry which is preliminary data.</text>
</comment>
<feature type="domain" description="TGS" evidence="15">
    <location>
        <begin position="143"/>
        <end position="218"/>
    </location>
</feature>
<comment type="subcellular location">
    <subcellularLocation>
        <location evidence="1">Cytoplasm</location>
    </subcellularLocation>
</comment>
<keyword evidence="8" id="KW-0648">Protein biosynthesis</keyword>
<dbReference type="CDD" id="cd01667">
    <property type="entry name" value="TGS_ThrRS"/>
    <property type="match status" value="1"/>
</dbReference>
<dbReference type="InterPro" id="IPR036621">
    <property type="entry name" value="Anticodon-bd_dom_sf"/>
</dbReference>
<dbReference type="Gene3D" id="3.30.980.10">
    <property type="entry name" value="Threonyl-trna Synthetase, Chain A, domain 2"/>
    <property type="match status" value="1"/>
</dbReference>
<dbReference type="EMBL" id="CAJPDR010000405">
    <property type="protein sequence ID" value="CAF9935360.1"/>
    <property type="molecule type" value="Genomic_DNA"/>
</dbReference>
<dbReference type="GO" id="GO:0005524">
    <property type="term" value="F:ATP binding"/>
    <property type="evidence" value="ECO:0007669"/>
    <property type="project" value="UniProtKB-KW"/>
</dbReference>
<evidence type="ECO:0000256" key="7">
    <source>
        <dbReference type="ARBA" id="ARBA00022840"/>
    </source>
</evidence>
<dbReference type="InterPro" id="IPR012947">
    <property type="entry name" value="tRNA_SAD"/>
</dbReference>
<feature type="compositionally biased region" description="Polar residues" evidence="13">
    <location>
        <begin position="32"/>
        <end position="68"/>
    </location>
</feature>
<dbReference type="Pfam" id="PF00587">
    <property type="entry name" value="tRNA-synt_2b"/>
    <property type="match status" value="1"/>
</dbReference>
<dbReference type="InterPro" id="IPR006195">
    <property type="entry name" value="aa-tRNA-synth_II"/>
</dbReference>
<dbReference type="PROSITE" id="PS50862">
    <property type="entry name" value="AA_TRNA_LIGASE_II"/>
    <property type="match status" value="1"/>
</dbReference>
<dbReference type="CDD" id="cd00771">
    <property type="entry name" value="ThrRS_core"/>
    <property type="match status" value="1"/>
</dbReference>
<keyword evidence="9" id="KW-0030">Aminoacyl-tRNA synthetase</keyword>
<keyword evidence="4" id="KW-0963">Cytoplasm</keyword>
<evidence type="ECO:0000256" key="10">
    <source>
        <dbReference type="ARBA" id="ARBA00031900"/>
    </source>
</evidence>
<protein>
    <recommendedName>
        <fullName evidence="12">Probable threonine--tRNA ligase, cytoplasmic</fullName>
        <ecNumber evidence="3">6.1.1.3</ecNumber>
    </recommendedName>
    <alternativeName>
        <fullName evidence="10">Threonyl-tRNA synthetase</fullName>
    </alternativeName>
</protein>
<dbReference type="Pfam" id="PF03129">
    <property type="entry name" value="HGTP_anticodon"/>
    <property type="match status" value="1"/>
</dbReference>
<dbReference type="SMART" id="SM00863">
    <property type="entry name" value="tRNA_SAD"/>
    <property type="match status" value="1"/>
</dbReference>
<dbReference type="InterPro" id="IPR002320">
    <property type="entry name" value="Thr-tRNA-ligase_IIa"/>
</dbReference>
<dbReference type="PANTHER" id="PTHR11451">
    <property type="entry name" value="THREONINE-TRNA LIGASE"/>
    <property type="match status" value="1"/>
</dbReference>
<dbReference type="PRINTS" id="PR01047">
    <property type="entry name" value="TRNASYNTHTHR"/>
</dbReference>
<evidence type="ECO:0000313" key="17">
    <source>
        <dbReference type="Proteomes" id="UP000664203"/>
    </source>
</evidence>
<dbReference type="InterPro" id="IPR033728">
    <property type="entry name" value="ThrRS_core"/>
</dbReference>
<dbReference type="Proteomes" id="UP000664203">
    <property type="component" value="Unassembled WGS sequence"/>
</dbReference>
<dbReference type="GO" id="GO:0006435">
    <property type="term" value="P:threonyl-tRNA aminoacylation"/>
    <property type="evidence" value="ECO:0007669"/>
    <property type="project" value="InterPro"/>
</dbReference>
<dbReference type="EC" id="6.1.1.3" evidence="3"/>
<feature type="domain" description="Aminoacyl-transfer RNA synthetases class-II family profile" evidence="14">
    <location>
        <begin position="426"/>
        <end position="719"/>
    </location>
</feature>
<feature type="compositionally biased region" description="Polar residues" evidence="13">
    <location>
        <begin position="102"/>
        <end position="114"/>
    </location>
</feature>
<evidence type="ECO:0000259" key="15">
    <source>
        <dbReference type="PROSITE" id="PS51880"/>
    </source>
</evidence>
<evidence type="ECO:0000313" key="16">
    <source>
        <dbReference type="EMBL" id="CAF9935360.1"/>
    </source>
</evidence>
<evidence type="ECO:0000256" key="13">
    <source>
        <dbReference type="SAM" id="MobiDB-lite"/>
    </source>
</evidence>
<evidence type="ECO:0000256" key="6">
    <source>
        <dbReference type="ARBA" id="ARBA00022741"/>
    </source>
</evidence>
<proteinExistence type="inferred from homology"/>
<dbReference type="GO" id="GO:0004829">
    <property type="term" value="F:threonine-tRNA ligase activity"/>
    <property type="evidence" value="ECO:0007669"/>
    <property type="project" value="UniProtKB-EC"/>
</dbReference>
<dbReference type="Gene3D" id="3.10.20.30">
    <property type="match status" value="1"/>
</dbReference>
<dbReference type="FunFam" id="3.30.930.10:FF:000019">
    <property type="entry name" value="Threonine--tRNA ligase"/>
    <property type="match status" value="1"/>
</dbReference>
<dbReference type="NCBIfam" id="TIGR00418">
    <property type="entry name" value="thrS"/>
    <property type="match status" value="1"/>
</dbReference>
<dbReference type="FunFam" id="3.30.980.10:FF:000005">
    <property type="entry name" value="Threonyl-tRNA synthetase, mitochondrial"/>
    <property type="match status" value="1"/>
</dbReference>
<evidence type="ECO:0000256" key="5">
    <source>
        <dbReference type="ARBA" id="ARBA00022598"/>
    </source>
</evidence>
<feature type="compositionally biased region" description="Basic and acidic residues" evidence="13">
    <location>
        <begin position="663"/>
        <end position="674"/>
    </location>
</feature>
<gene>
    <name evidence="16" type="primary">THS1</name>
    <name evidence="16" type="ORF">ALECFALPRED_006368</name>
</gene>
<evidence type="ECO:0000256" key="2">
    <source>
        <dbReference type="ARBA" id="ARBA00008226"/>
    </source>
</evidence>
<dbReference type="InterPro" id="IPR004095">
    <property type="entry name" value="TGS"/>
</dbReference>
<feature type="region of interest" description="Disordered" evidence="13">
    <location>
        <begin position="1"/>
        <end position="114"/>
    </location>
</feature>
<dbReference type="PANTHER" id="PTHR11451:SF46">
    <property type="entry name" value="THREONINE--TRNA LIGASE"/>
    <property type="match status" value="1"/>
</dbReference>
<evidence type="ECO:0000259" key="14">
    <source>
        <dbReference type="PROSITE" id="PS50862"/>
    </source>
</evidence>
<dbReference type="CDD" id="cd00860">
    <property type="entry name" value="ThrRS_anticodon"/>
    <property type="match status" value="1"/>
</dbReference>
<dbReference type="PROSITE" id="PS51880">
    <property type="entry name" value="TGS"/>
    <property type="match status" value="1"/>
</dbReference>
<dbReference type="InterPro" id="IPR047246">
    <property type="entry name" value="ThrRS_anticodon"/>
</dbReference>
<organism evidence="16 17">
    <name type="scientific">Alectoria fallacina</name>
    <dbReference type="NCBI Taxonomy" id="1903189"/>
    <lineage>
        <taxon>Eukaryota</taxon>
        <taxon>Fungi</taxon>
        <taxon>Dikarya</taxon>
        <taxon>Ascomycota</taxon>
        <taxon>Pezizomycotina</taxon>
        <taxon>Lecanoromycetes</taxon>
        <taxon>OSLEUM clade</taxon>
        <taxon>Lecanoromycetidae</taxon>
        <taxon>Lecanorales</taxon>
        <taxon>Lecanorineae</taxon>
        <taxon>Parmeliaceae</taxon>
        <taxon>Alectoria</taxon>
    </lineage>
</organism>
<keyword evidence="17" id="KW-1185">Reference proteome</keyword>
<evidence type="ECO:0000256" key="9">
    <source>
        <dbReference type="ARBA" id="ARBA00023146"/>
    </source>
</evidence>
<evidence type="ECO:0000256" key="4">
    <source>
        <dbReference type="ARBA" id="ARBA00022490"/>
    </source>
</evidence>
<sequence length="830" mass="93911">MGTRANGEAAGSYESRNDLALRSAASDPAAEPQSNPSNTQGPKSSHAKQNSKIELEAAQSNPESNAQGLKSEHSRKTSVNGPKARQPQSKDAPDSQVFKENATPSNSTANQAMTTSLPDFVVRRNELFDKFKRQRHAEILEKEKPEINVVLDLGLDKQGKTKAAMSVAAKAWESTPGSFLKHVDKDFSSDIVIAKIDGKELWDLDRPLEYGCRVSYIPFSSTEGRNVFWHSCAHVLGEACECQFNCLLSHGPPVEQGFFYDMAIAEGQVVKEVDWAPLEKKAAQFFKEKQPFERLHVSIPDLKEMFGYSKYKMYYIENLLPSEGSTVYKCGSLVDLCLGPHIQNTGKIKAFQIMKVGEHGRDKNDDSLQRIYGVAFPEKKQMTAHKKFLEEASKRDHRKIGAEQELFFFDDVSPGNAFFLPHGTIIFNALQKLLRSEYQKRGYQEVQTPNMYDVDLWKRSGHWQHYRDDMFSLEVEKKKWALKPMNCPGHCIIFGHRERSYRELPLRMADFGVLHRNEASGALNGMTRVRRFQQDDTHIFCTQDQITQEIEGLFDFLKCIYGLFGFPFKLELSTRPEKYLGDLETWEIAESKLKEALEEFTASGGGQWELNEGDGAFYGPKIDIGISDALKREFQCATIQLDFQLPQNFELEYMTAETGSKPKATESVDGKPDDAAGSSSKPKAPGPGRARPVMIHRAIVGSFERFIAIMTEHFAGKWPFWLSPRQVLVIPVMPTVNDYVEEVQQLLRAQKMHADIDISGSTMKKKILTGQLAQYNFIFVVGAQEKESRSVNIRNRDDQETQSKGELIPLDDAIRKLKALRKERRLINSI</sequence>
<dbReference type="HAMAP" id="MF_00184">
    <property type="entry name" value="Thr_tRNA_synth"/>
    <property type="match status" value="1"/>
</dbReference>
<dbReference type="Pfam" id="PF07973">
    <property type="entry name" value="tRNA_SAD"/>
    <property type="match status" value="1"/>
</dbReference>
<dbReference type="InterPro" id="IPR002314">
    <property type="entry name" value="aa-tRNA-synt_IIb"/>
</dbReference>
<evidence type="ECO:0000256" key="8">
    <source>
        <dbReference type="ARBA" id="ARBA00022917"/>
    </source>
</evidence>
<evidence type="ECO:0000256" key="3">
    <source>
        <dbReference type="ARBA" id="ARBA00013163"/>
    </source>
</evidence>
<dbReference type="InterPro" id="IPR018163">
    <property type="entry name" value="Thr/Ala-tRNA-synth_IIc_edit"/>
</dbReference>
<reference evidence="16" key="1">
    <citation type="submission" date="2021-03" db="EMBL/GenBank/DDBJ databases">
        <authorList>
            <person name="Tagirdzhanova G."/>
        </authorList>
    </citation>
    <scope>NUCLEOTIDE SEQUENCE</scope>
</reference>
<accession>A0A8H3IYZ8</accession>
<evidence type="ECO:0000256" key="12">
    <source>
        <dbReference type="ARBA" id="ARBA00072369"/>
    </source>
</evidence>
<name>A0A8H3IYZ8_9LECA</name>
<dbReference type="InterPro" id="IPR012675">
    <property type="entry name" value="Beta-grasp_dom_sf"/>
</dbReference>
<dbReference type="SUPFAM" id="SSF55681">
    <property type="entry name" value="Class II aaRS and biotin synthetases"/>
    <property type="match status" value="1"/>
</dbReference>
<dbReference type="SUPFAM" id="SSF52954">
    <property type="entry name" value="Class II aaRS ABD-related"/>
    <property type="match status" value="1"/>
</dbReference>
<keyword evidence="5" id="KW-0436">Ligase</keyword>
<evidence type="ECO:0000256" key="1">
    <source>
        <dbReference type="ARBA" id="ARBA00004496"/>
    </source>
</evidence>